<dbReference type="InterPro" id="IPR017224">
    <property type="entry name" value="Opine_Oxase_asu/HCN_bsu"/>
</dbReference>
<feature type="domain" description="FAD/NAD(P)-binding" evidence="2">
    <location>
        <begin position="9"/>
        <end position="324"/>
    </location>
</feature>
<proteinExistence type="predicted"/>
<dbReference type="PRINTS" id="PR00411">
    <property type="entry name" value="PNDRDTASEI"/>
</dbReference>
<dbReference type="SUPFAM" id="SSF51905">
    <property type="entry name" value="FAD/NAD(P)-binding domain"/>
    <property type="match status" value="1"/>
</dbReference>
<accession>A0A9W6RIK6</accession>
<dbReference type="AlphaFoldDB" id="A0A9W6RIK6"/>
<dbReference type="PANTHER" id="PTHR42949:SF3">
    <property type="entry name" value="ANAEROBIC GLYCEROL-3-PHOSPHATE DEHYDROGENASE SUBUNIT B"/>
    <property type="match status" value="1"/>
</dbReference>
<gene>
    <name evidence="4" type="ORF">Airi01_037320</name>
</gene>
<dbReference type="InterPro" id="IPR041854">
    <property type="entry name" value="BFD-like_2Fe2S-bd_dom_sf"/>
</dbReference>
<evidence type="ECO:0000256" key="1">
    <source>
        <dbReference type="ARBA" id="ARBA00023002"/>
    </source>
</evidence>
<dbReference type="InterPro" id="IPR051691">
    <property type="entry name" value="Metab_Enz_Cyan_OpOx_G3PDH"/>
</dbReference>
<dbReference type="InterPro" id="IPR041117">
    <property type="entry name" value="SoxA_A3"/>
</dbReference>
<reference evidence="4" key="1">
    <citation type="submission" date="2023-03" db="EMBL/GenBank/DDBJ databases">
        <title>Actinoallomurus iriomotensis NBRC 103681.</title>
        <authorList>
            <person name="Ichikawa N."/>
            <person name="Sato H."/>
            <person name="Tonouchi N."/>
        </authorList>
    </citation>
    <scope>NUCLEOTIDE SEQUENCE</scope>
    <source>
        <strain evidence="4">NBRC 103681</strain>
    </source>
</reference>
<dbReference type="PRINTS" id="PR00368">
    <property type="entry name" value="FADPNR"/>
</dbReference>
<name>A0A9W6RIK6_9ACTN</name>
<dbReference type="Pfam" id="PF17806">
    <property type="entry name" value="SO_alpha_A3"/>
    <property type="match status" value="1"/>
</dbReference>
<dbReference type="InterPro" id="IPR023753">
    <property type="entry name" value="FAD/NAD-binding_dom"/>
</dbReference>
<dbReference type="Proteomes" id="UP001165135">
    <property type="component" value="Unassembled WGS sequence"/>
</dbReference>
<dbReference type="EMBL" id="BSTJ01000004">
    <property type="protein sequence ID" value="GLY75465.1"/>
    <property type="molecule type" value="Genomic_DNA"/>
</dbReference>
<dbReference type="Gene3D" id="3.50.50.60">
    <property type="entry name" value="FAD/NAD(P)-binding domain"/>
    <property type="match status" value="2"/>
</dbReference>
<dbReference type="PANTHER" id="PTHR42949">
    <property type="entry name" value="ANAEROBIC GLYCEROL-3-PHOSPHATE DEHYDROGENASE SUBUNIT B"/>
    <property type="match status" value="1"/>
</dbReference>
<dbReference type="Pfam" id="PF07992">
    <property type="entry name" value="Pyr_redox_2"/>
    <property type="match status" value="1"/>
</dbReference>
<protein>
    <submittedName>
        <fullName evidence="4">Oxidase</fullName>
    </submittedName>
</protein>
<organism evidence="4 5">
    <name type="scientific">Actinoallomurus iriomotensis</name>
    <dbReference type="NCBI Taxonomy" id="478107"/>
    <lineage>
        <taxon>Bacteria</taxon>
        <taxon>Bacillati</taxon>
        <taxon>Actinomycetota</taxon>
        <taxon>Actinomycetes</taxon>
        <taxon>Streptosporangiales</taxon>
        <taxon>Thermomonosporaceae</taxon>
        <taxon>Actinoallomurus</taxon>
    </lineage>
</organism>
<sequence>MPVSDQSIDLLVVGGGPAGISAARSAAEAGLNVLLADERPTLGGQIYKQPGPGFTVTDPAAMDRQFRQGRALIDSLDGTGVEVLLRTSVVAVEDRRVVLVTEGSAARTVTARRMVLAPGAHDRPVAFPGWTLPGVITAGGLQTLAKTQRVLPGERILFAGSGPVALAFPAQLAHYGAHIVTALEAGPAPRAGDLMRLARAARGNGALLRDAARYRGMLLRHRIPLRYRRIVVRAEGDGRVERVVHAAVDPDWRVLPGTEETVRADVLCVGYGFVASLELMRLVGCEFDHREDLGGHVVHRDEWLRTTVDGVYAAGDGAGVEGSFVAIDEGRVAGLAAAMDAGALSAADAAAAAAPARRRLDRRRALSAATARLYRVGPGVYELSDDDTVICRCEAVRRRDLAPAIASTDDINLVKGYTRAGMGPCQGRICQRQVAGLIARHHGRPIEEVALATPRMPVRPVPIGALADHTIQGPTLFLAEDAAADDGTKP</sequence>
<evidence type="ECO:0000313" key="5">
    <source>
        <dbReference type="Proteomes" id="UP001165135"/>
    </source>
</evidence>
<dbReference type="PIRSF" id="PIRSF037495">
    <property type="entry name" value="Opine_OX_OoxA/HcnB"/>
    <property type="match status" value="1"/>
</dbReference>
<dbReference type="CDD" id="cd19946">
    <property type="entry name" value="GlpA-like_Fer2_BFD-like"/>
    <property type="match status" value="1"/>
</dbReference>
<evidence type="ECO:0000259" key="2">
    <source>
        <dbReference type="Pfam" id="PF07992"/>
    </source>
</evidence>
<evidence type="ECO:0000313" key="4">
    <source>
        <dbReference type="EMBL" id="GLY75465.1"/>
    </source>
</evidence>
<dbReference type="Gene3D" id="1.10.10.1100">
    <property type="entry name" value="BFD-like [2Fe-2S]-binding domain"/>
    <property type="match status" value="1"/>
</dbReference>
<dbReference type="GO" id="GO:0016491">
    <property type="term" value="F:oxidoreductase activity"/>
    <property type="evidence" value="ECO:0007669"/>
    <property type="project" value="UniProtKB-KW"/>
</dbReference>
<comment type="caution">
    <text evidence="4">The sequence shown here is derived from an EMBL/GenBank/DDBJ whole genome shotgun (WGS) entry which is preliminary data.</text>
</comment>
<feature type="domain" description="SoxA A3" evidence="3">
    <location>
        <begin position="396"/>
        <end position="468"/>
    </location>
</feature>
<evidence type="ECO:0000259" key="3">
    <source>
        <dbReference type="Pfam" id="PF17806"/>
    </source>
</evidence>
<keyword evidence="1" id="KW-0560">Oxidoreductase</keyword>
<dbReference type="InterPro" id="IPR036188">
    <property type="entry name" value="FAD/NAD-bd_sf"/>
</dbReference>